<feature type="binding site" evidence="5">
    <location>
        <position position="114"/>
    </location>
    <ligand>
        <name>biotin</name>
        <dbReference type="ChEBI" id="CHEBI:57586"/>
    </ligand>
</feature>
<dbReference type="InterPro" id="IPR013196">
    <property type="entry name" value="HTH_11"/>
</dbReference>
<accession>A0A3A3GIS0</accession>
<organism evidence="7 8">
    <name type="scientific">Paenibacillus thiaminolyticus</name>
    <name type="common">Bacillus thiaminolyticus</name>
    <dbReference type="NCBI Taxonomy" id="49283"/>
    <lineage>
        <taxon>Bacteria</taxon>
        <taxon>Bacillati</taxon>
        <taxon>Bacillota</taxon>
        <taxon>Bacilli</taxon>
        <taxon>Bacillales</taxon>
        <taxon>Paenibacillaceae</taxon>
        <taxon>Paenibacillus</taxon>
    </lineage>
</organism>
<dbReference type="Pfam" id="PF03099">
    <property type="entry name" value="BPL_LplA_LipB"/>
    <property type="match status" value="1"/>
</dbReference>
<dbReference type="InterPro" id="IPR003142">
    <property type="entry name" value="BPL_C"/>
</dbReference>
<dbReference type="Gene3D" id="1.10.10.10">
    <property type="entry name" value="Winged helix-like DNA-binding domain superfamily/Winged helix DNA-binding domain"/>
    <property type="match status" value="1"/>
</dbReference>
<feature type="DNA-binding region" description="H-T-H motif" evidence="5">
    <location>
        <begin position="19"/>
        <end position="38"/>
    </location>
</feature>
<comment type="caution">
    <text evidence="5">Lacks conserved residue(s) required for the propagation of feature annotation.</text>
</comment>
<dbReference type="GO" id="GO:0006355">
    <property type="term" value="P:regulation of DNA-templated transcription"/>
    <property type="evidence" value="ECO:0007669"/>
    <property type="project" value="UniProtKB-UniRule"/>
</dbReference>
<dbReference type="InterPro" id="IPR004408">
    <property type="entry name" value="Biotin_CoA_COase_ligase"/>
</dbReference>
<evidence type="ECO:0000313" key="7">
    <source>
        <dbReference type="EMBL" id="RJG24527.1"/>
    </source>
</evidence>
<evidence type="ECO:0000313" key="8">
    <source>
        <dbReference type="Proteomes" id="UP000266177"/>
    </source>
</evidence>
<keyword evidence="5" id="KW-0238">DNA-binding</keyword>
<keyword evidence="5" id="KW-0804">Transcription</keyword>
<feature type="domain" description="BPL/LPL catalytic" evidence="6">
    <location>
        <begin position="76"/>
        <end position="258"/>
    </location>
</feature>
<dbReference type="Gene3D" id="2.30.30.100">
    <property type="match status" value="1"/>
</dbReference>
<sequence length="323" mass="35629">MNQQLLDWFREHPGQYISGEELSRRLQITRTAVWKQINVLRAKGYAFDAVPKLGYRLVAQPTRLDEAALLSKLAPGNFGNRLRIVEKTESTQNEAAAWAKEGVPEGAIVLAEEQTGGRGRQGHHWHSPAGKGVWMSIVLRPRIPLPYTPHLTLLGAVAMFRAMKKLTSAPLGIKWPNDILADGKKVAGILLESAAEDERLLYVIAGIGISVNLDAADFPEEMQERATSLKLMTGREVDRASLVAACLQELEQLYRLYEEEGFGPIRTLWEAQSITLGRQLTIETPQGPLEGIAEGLDESGALLLRDKMGTVQKVFSGDVHFSG</sequence>
<dbReference type="OrthoDB" id="9807064at2"/>
<evidence type="ECO:0000256" key="2">
    <source>
        <dbReference type="ARBA" id="ARBA00022741"/>
    </source>
</evidence>
<keyword evidence="1 5" id="KW-0436">Ligase</keyword>
<dbReference type="PANTHER" id="PTHR12835:SF5">
    <property type="entry name" value="BIOTIN--PROTEIN LIGASE"/>
    <property type="match status" value="1"/>
</dbReference>
<comment type="function">
    <text evidence="5">Acts both as a biotin--[acetyl-CoA-carboxylase] ligase and a repressor.</text>
</comment>
<dbReference type="SUPFAM" id="SSF50037">
    <property type="entry name" value="C-terminal domain of transcriptional repressors"/>
    <property type="match status" value="1"/>
</dbReference>
<keyword evidence="2 5" id="KW-0547">Nucleotide-binding</keyword>
<evidence type="ECO:0000256" key="3">
    <source>
        <dbReference type="ARBA" id="ARBA00022840"/>
    </source>
</evidence>
<keyword evidence="3 5" id="KW-0067">ATP-binding</keyword>
<dbReference type="RefSeq" id="WP_119792954.1">
    <property type="nucleotide sequence ID" value="NZ_QYZD01000006.1"/>
</dbReference>
<dbReference type="InterPro" id="IPR030855">
    <property type="entry name" value="Bifunct_BirA"/>
</dbReference>
<dbReference type="SUPFAM" id="SSF55681">
    <property type="entry name" value="Class II aaRS and biotin synthetases"/>
    <property type="match status" value="1"/>
</dbReference>
<name>A0A3A3GIS0_PANTH</name>
<dbReference type="AlphaFoldDB" id="A0A3A3GIS0"/>
<evidence type="ECO:0000256" key="5">
    <source>
        <dbReference type="HAMAP-Rule" id="MF_00978"/>
    </source>
</evidence>
<reference evidence="7 8" key="1">
    <citation type="submission" date="2018-09" db="EMBL/GenBank/DDBJ databases">
        <title>Paenibacillus SK2017-BO5.</title>
        <authorList>
            <person name="Piskunova J.V."/>
            <person name="Dubiley S.A."/>
            <person name="Severinov K.V."/>
        </authorList>
    </citation>
    <scope>NUCLEOTIDE SEQUENCE [LARGE SCALE GENOMIC DNA]</scope>
    <source>
        <strain evidence="7 8">BO5</strain>
    </source>
</reference>
<dbReference type="PROSITE" id="PS51733">
    <property type="entry name" value="BPL_LPL_CATALYTIC"/>
    <property type="match status" value="1"/>
</dbReference>
<dbReference type="EC" id="6.3.4.15" evidence="5"/>
<comment type="catalytic activity">
    <reaction evidence="5">
        <text>biotin + L-lysyl-[protein] + ATP = N(6)-biotinyl-L-lysyl-[protein] + AMP + diphosphate + H(+)</text>
        <dbReference type="Rhea" id="RHEA:11756"/>
        <dbReference type="Rhea" id="RHEA-COMP:9752"/>
        <dbReference type="Rhea" id="RHEA-COMP:10505"/>
        <dbReference type="ChEBI" id="CHEBI:15378"/>
        <dbReference type="ChEBI" id="CHEBI:29969"/>
        <dbReference type="ChEBI" id="CHEBI:30616"/>
        <dbReference type="ChEBI" id="CHEBI:33019"/>
        <dbReference type="ChEBI" id="CHEBI:57586"/>
        <dbReference type="ChEBI" id="CHEBI:83144"/>
        <dbReference type="ChEBI" id="CHEBI:456215"/>
        <dbReference type="EC" id="6.3.4.15"/>
    </reaction>
</comment>
<evidence type="ECO:0000256" key="4">
    <source>
        <dbReference type="ARBA" id="ARBA00023267"/>
    </source>
</evidence>
<dbReference type="GO" id="GO:0003677">
    <property type="term" value="F:DNA binding"/>
    <property type="evidence" value="ECO:0007669"/>
    <property type="project" value="UniProtKB-UniRule"/>
</dbReference>
<dbReference type="InterPro" id="IPR036388">
    <property type="entry name" value="WH-like_DNA-bd_sf"/>
</dbReference>
<keyword evidence="5" id="KW-0805">Transcription regulation</keyword>
<dbReference type="GO" id="GO:0004077">
    <property type="term" value="F:biotin--[biotin carboxyl-carrier protein] ligase activity"/>
    <property type="evidence" value="ECO:0007669"/>
    <property type="project" value="UniProtKB-UniRule"/>
</dbReference>
<protein>
    <recommendedName>
        <fullName evidence="5">Bifunctional ligase/repressor BirA</fullName>
    </recommendedName>
    <alternativeName>
        <fullName evidence="5">Biotin--[acetyl-CoA-carboxylase] ligase</fullName>
        <ecNumber evidence="5">6.3.4.15</ecNumber>
    </alternativeName>
    <alternativeName>
        <fullName evidence="5">Biotin--protein ligase</fullName>
    </alternativeName>
    <alternativeName>
        <fullName evidence="5">Biotin-[acetyl-CoA carboxylase] synthetase</fullName>
    </alternativeName>
</protein>
<dbReference type="InterPro" id="IPR045864">
    <property type="entry name" value="aa-tRNA-synth_II/BPL/LPL"/>
</dbReference>
<proteinExistence type="inferred from homology"/>
<dbReference type="CDD" id="cd16442">
    <property type="entry name" value="BPL"/>
    <property type="match status" value="1"/>
</dbReference>
<dbReference type="SUPFAM" id="SSF46785">
    <property type="entry name" value="Winged helix' DNA-binding domain"/>
    <property type="match status" value="1"/>
</dbReference>
<gene>
    <name evidence="5" type="primary">birA</name>
    <name evidence="7" type="ORF">DQX05_09390</name>
</gene>
<comment type="similarity">
    <text evidence="5">Belongs to the biotin--protein ligase family.</text>
</comment>
<dbReference type="PANTHER" id="PTHR12835">
    <property type="entry name" value="BIOTIN PROTEIN LIGASE"/>
    <property type="match status" value="1"/>
</dbReference>
<dbReference type="EMBL" id="QYZD01000006">
    <property type="protein sequence ID" value="RJG24527.1"/>
    <property type="molecule type" value="Genomic_DNA"/>
</dbReference>
<evidence type="ECO:0000256" key="1">
    <source>
        <dbReference type="ARBA" id="ARBA00022598"/>
    </source>
</evidence>
<evidence type="ECO:0000259" key="6">
    <source>
        <dbReference type="PROSITE" id="PS51733"/>
    </source>
</evidence>
<feature type="binding site" evidence="5">
    <location>
        <position position="185"/>
    </location>
    <ligand>
        <name>biotin</name>
        <dbReference type="ChEBI" id="CHEBI:57586"/>
    </ligand>
</feature>
<dbReference type="InterPro" id="IPR004143">
    <property type="entry name" value="BPL_LPL_catalytic"/>
</dbReference>
<dbReference type="NCBIfam" id="TIGR00121">
    <property type="entry name" value="birA_ligase"/>
    <property type="match status" value="1"/>
</dbReference>
<dbReference type="GO" id="GO:0005737">
    <property type="term" value="C:cytoplasm"/>
    <property type="evidence" value="ECO:0007669"/>
    <property type="project" value="TreeGrafter"/>
</dbReference>
<feature type="binding site" evidence="5">
    <location>
        <begin position="118"/>
        <end position="120"/>
    </location>
    <ligand>
        <name>biotin</name>
        <dbReference type="ChEBI" id="CHEBI:57586"/>
    </ligand>
</feature>
<dbReference type="GO" id="GO:0016740">
    <property type="term" value="F:transferase activity"/>
    <property type="evidence" value="ECO:0007669"/>
    <property type="project" value="UniProtKB-ARBA"/>
</dbReference>
<dbReference type="GO" id="GO:0005524">
    <property type="term" value="F:ATP binding"/>
    <property type="evidence" value="ECO:0007669"/>
    <property type="project" value="UniProtKB-UniRule"/>
</dbReference>
<dbReference type="Proteomes" id="UP000266177">
    <property type="component" value="Unassembled WGS sequence"/>
</dbReference>
<dbReference type="InterPro" id="IPR008988">
    <property type="entry name" value="Transcriptional_repressor_C"/>
</dbReference>
<comment type="caution">
    <text evidence="7">The sequence shown here is derived from an EMBL/GenBank/DDBJ whole genome shotgun (WGS) entry which is preliminary data.</text>
</comment>
<dbReference type="HAMAP" id="MF_00978">
    <property type="entry name" value="Bifunct_BirA"/>
    <property type="match status" value="1"/>
</dbReference>
<keyword evidence="4 5" id="KW-0092">Biotin</keyword>
<dbReference type="InterPro" id="IPR036390">
    <property type="entry name" value="WH_DNA-bd_sf"/>
</dbReference>
<keyword evidence="5" id="KW-0678">Repressor</keyword>
<dbReference type="GO" id="GO:0009249">
    <property type="term" value="P:protein lipoylation"/>
    <property type="evidence" value="ECO:0007669"/>
    <property type="project" value="UniProtKB-ARBA"/>
</dbReference>
<dbReference type="Pfam" id="PF08279">
    <property type="entry name" value="HTH_11"/>
    <property type="match status" value="1"/>
</dbReference>
<dbReference type="Gene3D" id="3.30.930.10">
    <property type="entry name" value="Bira Bifunctional Protein, Domain 2"/>
    <property type="match status" value="1"/>
</dbReference>
<dbReference type="Pfam" id="PF02237">
    <property type="entry name" value="BPL_C"/>
    <property type="match status" value="1"/>
</dbReference>